<proteinExistence type="predicted"/>
<feature type="transmembrane region" description="Helical" evidence="6">
    <location>
        <begin position="7"/>
        <end position="24"/>
    </location>
</feature>
<feature type="transmembrane region" description="Helical" evidence="6">
    <location>
        <begin position="414"/>
        <end position="432"/>
    </location>
</feature>
<dbReference type="PIRSF" id="PIRSF006060">
    <property type="entry name" value="AA_transporter"/>
    <property type="match status" value="1"/>
</dbReference>
<dbReference type="Pfam" id="PF13520">
    <property type="entry name" value="AA_permease_2"/>
    <property type="match status" value="1"/>
</dbReference>
<evidence type="ECO:0000256" key="6">
    <source>
        <dbReference type="SAM" id="Phobius"/>
    </source>
</evidence>
<dbReference type="AlphaFoldDB" id="A0A7W1XTL9"/>
<keyword evidence="8" id="KW-1185">Reference proteome</keyword>
<accession>A0A7W1XTL9</accession>
<dbReference type="EMBL" id="JACEOL010000038">
    <property type="protein sequence ID" value="MBA4603044.1"/>
    <property type="molecule type" value="Genomic_DNA"/>
</dbReference>
<comment type="caution">
    <text evidence="7">The sequence shown here is derived from an EMBL/GenBank/DDBJ whole genome shotgun (WGS) entry which is preliminary data.</text>
</comment>
<evidence type="ECO:0000256" key="5">
    <source>
        <dbReference type="ARBA" id="ARBA00023136"/>
    </source>
</evidence>
<feature type="transmembrane region" description="Helical" evidence="6">
    <location>
        <begin position="86"/>
        <end position="109"/>
    </location>
</feature>
<evidence type="ECO:0000256" key="3">
    <source>
        <dbReference type="ARBA" id="ARBA00022692"/>
    </source>
</evidence>
<dbReference type="Gene3D" id="1.20.1740.10">
    <property type="entry name" value="Amino acid/polyamine transporter I"/>
    <property type="match status" value="1"/>
</dbReference>
<keyword evidence="4 6" id="KW-1133">Transmembrane helix</keyword>
<dbReference type="GO" id="GO:0005886">
    <property type="term" value="C:plasma membrane"/>
    <property type="evidence" value="ECO:0007669"/>
    <property type="project" value="UniProtKB-SubCell"/>
</dbReference>
<name>A0A7W1XTL9_9BACL</name>
<gene>
    <name evidence="7" type="ORF">H2C83_12090</name>
</gene>
<feature type="transmembrane region" description="Helical" evidence="6">
    <location>
        <begin position="203"/>
        <end position="225"/>
    </location>
</feature>
<sequence length="443" mass="48935">MRKGLSRIDLLCLVVGSIVGWGSFTLPGDKFLPESGVINTGIGLIIGGLTVAVIQKGYYIMKQNHREDGGEFSYTFKHLGRKHGFIVGWSLLLCYLSLVPLNATAFVLVIKKLFGSRAEWLYLYDVAGYQVFLSDIIIASSIIILFAYINIRGIRASSNAQNIMVLFLVLGVLIVFIMMYLKADHTMFVTRYVENSHLDFGEISRILAIVPFLFVGFDVIPQVTTELNFKAEQSTRIAVISIFTGVLLYNLLNIITALALAPDEAAEQQWAAGTAVMSHLGEFGFLLLVIALAAAVIGGINGFMLSSSKLIGALSNYGLFPAKYSERNKKRVFENGIRFITGVSLIAPWLGREVIIYIVDMSSLLAAVAYFYVCYISYKIAVLRKDRFLSLLGSGISLTFIALLVIPWSPGHLSLASIILMVVWVMVGLLYYRRMIKTPVTTS</sequence>
<feature type="transmembrane region" description="Helical" evidence="6">
    <location>
        <begin position="388"/>
        <end position="408"/>
    </location>
</feature>
<keyword evidence="3 6" id="KW-0812">Transmembrane</keyword>
<evidence type="ECO:0000313" key="7">
    <source>
        <dbReference type="EMBL" id="MBA4603044.1"/>
    </source>
</evidence>
<dbReference type="PANTHER" id="PTHR42770:SF7">
    <property type="entry name" value="MEMBRANE PROTEIN"/>
    <property type="match status" value="1"/>
</dbReference>
<dbReference type="PANTHER" id="PTHR42770">
    <property type="entry name" value="AMINO ACID TRANSPORTER-RELATED"/>
    <property type="match status" value="1"/>
</dbReference>
<dbReference type="GO" id="GO:0022857">
    <property type="term" value="F:transmembrane transporter activity"/>
    <property type="evidence" value="ECO:0007669"/>
    <property type="project" value="InterPro"/>
</dbReference>
<feature type="transmembrane region" description="Helical" evidence="6">
    <location>
        <begin position="129"/>
        <end position="151"/>
    </location>
</feature>
<evidence type="ECO:0000256" key="4">
    <source>
        <dbReference type="ARBA" id="ARBA00022989"/>
    </source>
</evidence>
<evidence type="ECO:0000256" key="2">
    <source>
        <dbReference type="ARBA" id="ARBA00022475"/>
    </source>
</evidence>
<evidence type="ECO:0000256" key="1">
    <source>
        <dbReference type="ARBA" id="ARBA00004651"/>
    </source>
</evidence>
<dbReference type="InterPro" id="IPR050367">
    <property type="entry name" value="APC_superfamily"/>
</dbReference>
<keyword evidence="2" id="KW-1003">Cell membrane</keyword>
<feature type="transmembrane region" description="Helical" evidence="6">
    <location>
        <begin position="36"/>
        <end position="54"/>
    </location>
</feature>
<evidence type="ECO:0000313" key="8">
    <source>
        <dbReference type="Proteomes" id="UP000538292"/>
    </source>
</evidence>
<feature type="transmembrane region" description="Helical" evidence="6">
    <location>
        <begin position="163"/>
        <end position="183"/>
    </location>
</feature>
<comment type="subcellular location">
    <subcellularLocation>
        <location evidence="1">Cell membrane</location>
        <topology evidence="1">Multi-pass membrane protein</topology>
    </subcellularLocation>
</comment>
<dbReference type="Proteomes" id="UP000538292">
    <property type="component" value="Unassembled WGS sequence"/>
</dbReference>
<feature type="transmembrane region" description="Helical" evidence="6">
    <location>
        <begin position="283"/>
        <end position="305"/>
    </location>
</feature>
<reference evidence="7 8" key="1">
    <citation type="submission" date="2020-07" db="EMBL/GenBank/DDBJ databases">
        <title>Thermoactinomyces phylogeny.</title>
        <authorList>
            <person name="Dunlap C."/>
        </authorList>
    </citation>
    <scope>NUCLEOTIDE SEQUENCE [LARGE SCALE GENOMIC DNA]</scope>
    <source>
        <strain evidence="7 8">AMNI-1</strain>
    </source>
</reference>
<protein>
    <submittedName>
        <fullName evidence="7">APC family permease</fullName>
    </submittedName>
</protein>
<organism evidence="7 8">
    <name type="scientific">Thermoactinomyces mirandus</name>
    <dbReference type="NCBI Taxonomy" id="2756294"/>
    <lineage>
        <taxon>Bacteria</taxon>
        <taxon>Bacillati</taxon>
        <taxon>Bacillota</taxon>
        <taxon>Bacilli</taxon>
        <taxon>Bacillales</taxon>
        <taxon>Thermoactinomycetaceae</taxon>
        <taxon>Thermoactinomyces</taxon>
    </lineage>
</organism>
<dbReference type="InterPro" id="IPR002293">
    <property type="entry name" value="AA/rel_permease1"/>
</dbReference>
<feature type="transmembrane region" description="Helical" evidence="6">
    <location>
        <begin position="237"/>
        <end position="261"/>
    </location>
</feature>
<feature type="transmembrane region" description="Helical" evidence="6">
    <location>
        <begin position="332"/>
        <end position="350"/>
    </location>
</feature>
<keyword evidence="5 6" id="KW-0472">Membrane</keyword>
<dbReference type="RefSeq" id="WP_181741181.1">
    <property type="nucleotide sequence ID" value="NZ_JACEOL010000038.1"/>
</dbReference>
<feature type="transmembrane region" description="Helical" evidence="6">
    <location>
        <begin position="356"/>
        <end position="376"/>
    </location>
</feature>